<dbReference type="GO" id="GO:1903908">
    <property type="term" value="P:positive regulation of plasma membrane raft polarization"/>
    <property type="evidence" value="ECO:0007669"/>
    <property type="project" value="UniProtKB-UniRule"/>
</dbReference>
<dbReference type="Pfam" id="PF00517">
    <property type="entry name" value="GP41"/>
    <property type="match status" value="1"/>
</dbReference>
<keyword evidence="11 32" id="KW-0945">Host-virus interaction</keyword>
<dbReference type="SUPFAM" id="SSF58069">
    <property type="entry name" value="Virus ectodomain"/>
    <property type="match status" value="1"/>
</dbReference>
<evidence type="ECO:0000256" key="4">
    <source>
        <dbReference type="ARBA" id="ARBA00004563"/>
    </source>
</evidence>
<evidence type="ECO:0000256" key="21">
    <source>
        <dbReference type="ARBA" id="ARBA00022890"/>
    </source>
</evidence>
<evidence type="ECO:0000256" key="34">
    <source>
        <dbReference type="SAM" id="MobiDB-lite"/>
    </source>
</evidence>
<dbReference type="InterPro" id="IPR036377">
    <property type="entry name" value="Gp120_core_sf"/>
</dbReference>
<keyword evidence="8 32" id="KW-1170">Fusion of virus membrane with host endosomal membrane</keyword>
<dbReference type="SUPFAM" id="SSF56502">
    <property type="entry name" value="gp120 core"/>
    <property type="match status" value="2"/>
</dbReference>
<keyword evidence="29 32" id="KW-0899">Viral immunoevasion</keyword>
<feature type="region of interest" description="CD4-binding loop" evidence="32">
    <location>
        <begin position="362"/>
        <end position="372"/>
    </location>
</feature>
<feature type="transmembrane region" description="Helical" evidence="33">
    <location>
        <begin position="20"/>
        <end position="41"/>
    </location>
</feature>
<feature type="coiled-coil region" evidence="32">
    <location>
        <begin position="625"/>
        <end position="659"/>
    </location>
</feature>
<organismHost>
    <name type="scientific">Homo sapiens</name>
    <name type="common">Human</name>
    <dbReference type="NCBI Taxonomy" id="9606"/>
</organismHost>
<comment type="PTM">
    <text evidence="32">Highly glycosylated by host. The high number of glycan on the protein is reffered to as 'glycan shield' because it contributes to hide protein sequence from adaptive immune system.</text>
</comment>
<dbReference type="EMBL" id="MK303352">
    <property type="protein sequence ID" value="QBB79268.1"/>
    <property type="molecule type" value="Genomic_DNA"/>
</dbReference>
<keyword evidence="21 32" id="KW-1164">Virus endocytosis by host</keyword>
<dbReference type="GO" id="GO:0019064">
    <property type="term" value="P:fusion of virus membrane with host plasma membrane"/>
    <property type="evidence" value="ECO:0007669"/>
    <property type="project" value="UniProtKB-UniRule"/>
</dbReference>
<feature type="domain" description="Retroviral envelope protein GP41-like" evidence="36">
    <location>
        <begin position="522"/>
        <end position="711"/>
    </location>
</feature>
<evidence type="ECO:0000256" key="22">
    <source>
        <dbReference type="ARBA" id="ARBA00022989"/>
    </source>
</evidence>
<comment type="PTM">
    <text evidence="32">Specific enzymatic cleavages in vivo yield mature proteins. Envelope glycoproteins are synthesized as a inactive precursor that is heavily N-glycosylated and processed likely by host cell furin in the Golgi to yield the mature SU and TM proteins. The cleavage site between SU and TM requires the minimal sequence [KR]-X-[KR]-R. About 2 of the 9 disulfide bonds of gp41 are reduced by P4HB/PDI, following binding to CD4 receptor.</text>
</comment>
<feature type="region of interest" description="Immunosuppression" evidence="32">
    <location>
        <begin position="566"/>
        <end position="584"/>
    </location>
</feature>
<evidence type="ECO:0000256" key="12">
    <source>
        <dbReference type="ARBA" id="ARBA00022595"/>
    </source>
</evidence>
<keyword evidence="27 32" id="KW-1015">Disulfide bond</keyword>
<evidence type="ECO:0000256" key="7">
    <source>
        <dbReference type="ARBA" id="ARBA00022506"/>
    </source>
</evidence>
<evidence type="ECO:0000256" key="26">
    <source>
        <dbReference type="ARBA" id="ARBA00023139"/>
    </source>
</evidence>
<keyword evidence="25 32" id="KW-0472">Membrane</keyword>
<evidence type="ECO:0000256" key="20">
    <source>
        <dbReference type="ARBA" id="ARBA00022879"/>
    </source>
</evidence>
<feature type="site" description="Cleavage; by host furin" evidence="32">
    <location>
        <begin position="503"/>
        <end position="504"/>
    </location>
</feature>
<evidence type="ECO:0000256" key="31">
    <source>
        <dbReference type="ARBA" id="ARBA00023296"/>
    </source>
</evidence>
<comment type="subcellular location">
    <subcellularLocation>
        <location evidence="3">Host cell membrane</location>
        <topology evidence="3">Peripheral membrane protein</topology>
    </subcellularLocation>
    <subcellularLocation>
        <location evidence="1">Host cell membrane</location>
        <topology evidence="1">Single-pass type I membrane protein</topology>
    </subcellularLocation>
    <subcellularLocation>
        <location evidence="2">Host endosome membrane</location>
        <topology evidence="2">Peripheral membrane protein</topology>
    </subcellularLocation>
    <subcellularLocation>
        <location evidence="5">Host endosome membrane</location>
        <topology evidence="5">Single-pass type I membrane protein</topology>
    </subcellularLocation>
    <subcellularLocation>
        <location evidence="6">Virion membrane</location>
        <topology evidence="6">Peripheral membrane protein</topology>
    </subcellularLocation>
    <subcellularLocation>
        <location evidence="4">Virion membrane</location>
        <topology evidence="4">Single-pass type I membrane protein</topology>
    </subcellularLocation>
</comment>
<dbReference type="GO" id="GO:0020002">
    <property type="term" value="C:host cell plasma membrane"/>
    <property type="evidence" value="ECO:0007669"/>
    <property type="project" value="UniProtKB-SubCell"/>
</dbReference>
<keyword evidence="30 32" id="KW-0449">Lipoprotein</keyword>
<evidence type="ECO:0000256" key="14">
    <source>
        <dbReference type="ARBA" id="ARBA00022692"/>
    </source>
</evidence>
<dbReference type="GO" id="GO:0039654">
    <property type="term" value="P:fusion of virus membrane with host endosome membrane"/>
    <property type="evidence" value="ECO:0007669"/>
    <property type="project" value="UniProtKB-UniRule"/>
</dbReference>
<feature type="region of interest" description="MPER; binding to GalCer" evidence="32">
    <location>
        <begin position="654"/>
        <end position="675"/>
    </location>
</feature>
<feature type="disulfide bond" evidence="32">
    <location>
        <begin position="590"/>
        <end position="596"/>
    </location>
</feature>
<dbReference type="GO" id="GO:0016020">
    <property type="term" value="C:membrane"/>
    <property type="evidence" value="ECO:0007669"/>
    <property type="project" value="UniProtKB-UniRule"/>
</dbReference>
<keyword evidence="31 32" id="KW-1160">Virus entry into host cell</keyword>
<evidence type="ECO:0000256" key="5">
    <source>
        <dbReference type="ARBA" id="ARBA00004578"/>
    </source>
</evidence>
<evidence type="ECO:0000256" key="1">
    <source>
        <dbReference type="ARBA" id="ARBA00004402"/>
    </source>
</evidence>
<proteinExistence type="inferred from homology"/>
<evidence type="ECO:0000259" key="36">
    <source>
        <dbReference type="Pfam" id="PF00517"/>
    </source>
</evidence>
<dbReference type="GO" id="GO:0019082">
    <property type="term" value="P:viral protein processing"/>
    <property type="evidence" value="ECO:0007669"/>
    <property type="project" value="UniProtKB-UniRule"/>
</dbReference>
<evidence type="ECO:0000256" key="24">
    <source>
        <dbReference type="ARBA" id="ARBA00023054"/>
    </source>
</evidence>
<evidence type="ECO:0000256" key="13">
    <source>
        <dbReference type="ARBA" id="ARBA00022685"/>
    </source>
</evidence>
<organism evidence="37">
    <name type="scientific">Human immunodeficiency virus type 1</name>
    <name type="common">HIV-1</name>
    <dbReference type="NCBI Taxonomy" id="11676"/>
    <lineage>
        <taxon>Viruses</taxon>
        <taxon>Riboviria</taxon>
        <taxon>Pararnavirae</taxon>
        <taxon>Artverviricota</taxon>
        <taxon>Revtraviricetes</taxon>
        <taxon>Ortervirales</taxon>
        <taxon>Retroviridae</taxon>
        <taxon>Orthoretrovirinae</taxon>
        <taxon>Lentivirus</taxon>
        <taxon>Lentivirus humimdef1</taxon>
    </lineage>
</organism>
<evidence type="ECO:0000256" key="33">
    <source>
        <dbReference type="RuleBase" id="RU363095"/>
    </source>
</evidence>
<evidence type="ECO:0000256" key="9">
    <source>
        <dbReference type="ARBA" id="ARBA00022511"/>
    </source>
</evidence>
<accession>A0A5J5ZZW5</accession>
<comment type="function">
    <text evidence="32">Transmembrane protein gp41: Acts as a class I viral fusion protein. Under the current model, the protein has at least 3 conformational states: pre-fusion native state, pre-hairpin intermediate state, and post-fusion hairpin state. During fusion of viral and target intracellular membranes, the coiled coil regions (heptad repeats) assume a trimer-of-hairpins structure, positioning the fusion peptide in close proximity to the C-terminal region of the ectodomain. The formation of this structure appears to drive apposition and subsequent fusion of viral and target cell membranes. Complete fusion occurs in host cell endosomes and is dynamin-dependent, however some lipid transfer might occur at the plasma membrane. The virus undergoes clathrin-dependent internalization long before endosomal fusion, thus minimizing the surface exposure of conserved viral epitopes during fusion and reducing the efficacy of inhibitors targeting these epitopes. Membranes fusion leads to delivery of the nucleocapsid into the cytoplasm.</text>
</comment>
<feature type="compositionally biased region" description="Basic and acidic residues" evidence="34">
    <location>
        <begin position="718"/>
        <end position="737"/>
    </location>
</feature>
<evidence type="ECO:0000256" key="27">
    <source>
        <dbReference type="ARBA" id="ARBA00023157"/>
    </source>
</evidence>
<dbReference type="GO" id="GO:0055036">
    <property type="term" value="C:virion membrane"/>
    <property type="evidence" value="ECO:0007669"/>
    <property type="project" value="UniProtKB-SubCell"/>
</dbReference>
<evidence type="ECO:0000313" key="37">
    <source>
        <dbReference type="EMBL" id="QBB79268.1"/>
    </source>
</evidence>
<evidence type="ECO:0000256" key="15">
    <source>
        <dbReference type="ARBA" id="ARBA00022703"/>
    </source>
</evidence>
<comment type="subcellular location">
    <molecule>Transmembrane protein gp41</molecule>
    <subcellularLocation>
        <location evidence="32">Virion membrane</location>
        <topology evidence="32">Single-pass type I membrane protein</topology>
    </subcellularLocation>
    <subcellularLocation>
        <location evidence="32">Host cell membrane</location>
        <topology evidence="32">Single-pass type I membrane protein</topology>
    </subcellularLocation>
    <subcellularLocation>
        <location evidence="32">Host endosome membrane</location>
        <topology evidence="32">Single-pass type I membrane protein</topology>
    </subcellularLocation>
    <text evidence="32">It is probably concentrated at the site of budding and incorporated into the virions possibly by contacts between the cytoplasmic tail of Env and the N-terminus of Gag.</text>
</comment>
<keyword evidence="12 32" id="KW-1162">Viral penetration into host cytoplasm</keyword>
<feature type="domain" description="Human immunodeficiency virus 1 envelope glycoprotein Gp120" evidence="35">
    <location>
        <begin position="33"/>
        <end position="503"/>
    </location>
</feature>
<dbReference type="InterPro" id="IPR000328">
    <property type="entry name" value="GP41-like"/>
</dbReference>
<dbReference type="CDD" id="cd09909">
    <property type="entry name" value="HIV-1-like_HR1-HR2"/>
    <property type="match status" value="1"/>
</dbReference>
<feature type="transmembrane region" description="Helical" evidence="33">
    <location>
        <begin position="670"/>
        <end position="691"/>
    </location>
</feature>
<dbReference type="GO" id="GO:0075512">
    <property type="term" value="P:clathrin-dependent endocytosis of virus by host cell"/>
    <property type="evidence" value="ECO:0007669"/>
    <property type="project" value="UniProtKB-UniRule"/>
</dbReference>
<keyword evidence="28 32" id="KW-0325">Glycoprotein</keyword>
<feature type="disulfide bond" evidence="32">
    <location>
        <begin position="228"/>
        <end position="239"/>
    </location>
</feature>
<keyword evidence="14 32" id="KW-0812">Transmembrane</keyword>
<feature type="disulfide bond" evidence="32">
    <location>
        <begin position="218"/>
        <end position="247"/>
    </location>
</feature>
<comment type="domain">
    <text evidence="32">The membrane proximal external region (MPER) present in gp41 is a tryptophan-rich region recognized by the antibodies 2F5, Z13, and 4E10. MPER seems to play a role in fusion.</text>
</comment>
<evidence type="ECO:0000256" key="3">
    <source>
        <dbReference type="ARBA" id="ARBA00004505"/>
    </source>
</evidence>
<evidence type="ECO:0000256" key="16">
    <source>
        <dbReference type="ARBA" id="ARBA00022729"/>
    </source>
</evidence>
<keyword evidence="17 32" id="KW-1161">Viral attachment to host cell</keyword>
<comment type="subunit">
    <text evidence="32">The mature envelope protein (Env) consists of a homotrimer of non-covalently associated gp120-gp41 heterodimers. The resulting complex protrudes from the virus surface as a spike. There seems to be as few as 10 spikes on the average virion. Surface protein gp120 interacts with host CD4, CCR5 and CXCR4. Gp120 also interacts with the C-type lectins CD209/DC-SIGN and CLEC4M/DC-SIGNR (collectively referred to as DC-SIGN(R)). Gp120 and gp41 interact with GalCer. Gp120 interacts with host ITGA4/ITGB7 complex; on CD4+ T-cells, this interaction results in rapid activation of integrin ITGAL/LFA-1, which facilitates efficient cell-to-cell spreading of HIV-1. Gp120 interacts with cell-associated heparan sulfate; this interaction increases virus infectivity on permissive cells and may be involved in infection of CD4- cells.</text>
</comment>
<dbReference type="HAMAP" id="MF_04083">
    <property type="entry name" value="HIV_ENV"/>
    <property type="match status" value="1"/>
</dbReference>
<comment type="function">
    <text evidence="32">Surface protein gp120: Attaches the virus to the host lymphoid cell by binding to the primary receptor CD4. This interaction induces a structural rearrangement creating a high affinity binding site for a chemokine coreceptor like CXCR4 and/or CCR5. Acts as a ligand for CD209/DC-SIGN and CLEC4M/DC-SIGNR, which are respectively found on dendritic cells (DCs), and on endothelial cells of liver sinusoids and lymph node sinuses. These interactions allow capture of viral particles at mucosal surfaces by these cells and subsequent transmission to permissive cells. HIV subverts the migration properties of dendritic cells to gain access to CD4+ T-cells in lymph nodes. Virus transmission to permissive T-cells occurs either in trans (without DCs infection, through viral capture and transmission), or in cis (following DCs productive infection, through the usual CD4-gp120 interaction), thereby inducing a robust infection. In trans infection, bound virions remain infectious over days and it is proposed that they are not degraded, but protected in non-lysosomal acidic organelles within the DCs close to the cell membrane thus contributing to the viral infectious potential during DCs' migration from the periphery to the lymphoid tissues. On arrival at lymphoid tissues, intact virions recycle back to DCs' cell surface allowing virus transmission to CD4+ T-cells.</text>
</comment>
<reference evidence="37" key="1">
    <citation type="journal article" date="2019" name="Sci. Rep.">
        <title>Transmission dynamics of HIV-1 subtype B strains in Indonesia.</title>
        <authorList>
            <person name="Ueda S."/>
            <person name="Witaningrum A.M."/>
            <person name="Khairunisa S.Q."/>
            <person name="Kotaki T."/>
            <person name="Motomura K."/>
            <person name="Nasronudin"/>
            <person name="Kameoka M."/>
        </authorList>
    </citation>
    <scope>NUCLEOTIDE SEQUENCE</scope>
    <source>
        <strain evidence="37">HIP9</strain>
    </source>
</reference>
<evidence type="ECO:0000256" key="23">
    <source>
        <dbReference type="ARBA" id="ARBA00023046"/>
    </source>
</evidence>
<evidence type="ECO:0000256" key="8">
    <source>
        <dbReference type="ARBA" id="ARBA00022510"/>
    </source>
</evidence>
<protein>
    <recommendedName>
        <fullName evidence="32">Envelope glycoprotein gp160</fullName>
    </recommendedName>
    <alternativeName>
        <fullName evidence="32">Env polyprotein</fullName>
    </alternativeName>
    <component>
        <recommendedName>
            <fullName evidence="32">Surface protein gp120</fullName>
            <shortName evidence="32">SU</shortName>
        </recommendedName>
        <alternativeName>
            <fullName evidence="32">Glycoprotein 120</fullName>
            <shortName evidence="32">gp120</shortName>
        </alternativeName>
    </component>
    <component>
        <recommendedName>
            <fullName evidence="32">Transmembrane protein gp41</fullName>
            <shortName evidence="32">TM</shortName>
        </recommendedName>
        <alternativeName>
            <fullName evidence="32">Glycoprotein 41</fullName>
            <shortName evidence="32">gp41</shortName>
        </alternativeName>
    </component>
</protein>
<comment type="PTM">
    <text evidence="32">Palmitoylation of the transmembrane protein and of Env polyprotein (prior to its proteolytic cleavage) is essential for their association with host cell membrane lipid rafts. Palmitoylation is therefore required for envelope trafficking to classical lipid rafts, but not for viral replication.</text>
</comment>
<dbReference type="Gene3D" id="2.170.40.20">
    <property type="entry name" value="Human immunodeficiency virus 1, Gp160, envelope glycoprotein"/>
    <property type="match status" value="2"/>
</dbReference>
<comment type="subcellular location">
    <molecule>Surface protein gp120</molecule>
    <subcellularLocation>
        <location evidence="32">Virion membrane</location>
        <topology evidence="32">Peripheral membrane protein</topology>
    </subcellularLocation>
    <subcellularLocation>
        <location evidence="32">Host cell membrane</location>
        <topology evidence="32">Peripheral membrane protein</topology>
    </subcellularLocation>
    <subcellularLocation>
        <location evidence="32">Host endosome membrane</location>
        <topology evidence="32">Single-pass type I membrane protein</topology>
    </subcellularLocation>
    <text evidence="32">The surface protein is not anchored to the viral envelope, but associates with the extravirion surface through its binding to TM. It is probably concentrated at the site of budding and incorporated into the virions possibly by contacts between the cytoplasmic tail of Env and the N-terminus of Gag.</text>
</comment>
<evidence type="ECO:0000256" key="30">
    <source>
        <dbReference type="ARBA" id="ARBA00023288"/>
    </source>
</evidence>
<keyword evidence="23 32" id="KW-1039">Host endosome</keyword>
<evidence type="ECO:0000256" key="17">
    <source>
        <dbReference type="ARBA" id="ARBA00022804"/>
    </source>
</evidence>
<comment type="domain">
    <text evidence="32">The CD4-binding region is targeted by the antibody b12.</text>
</comment>
<comment type="similarity">
    <text evidence="32">Belongs to the HIV-1 env protein family.</text>
</comment>
<dbReference type="GO" id="GO:0019031">
    <property type="term" value="C:viral envelope"/>
    <property type="evidence" value="ECO:0007669"/>
    <property type="project" value="UniProtKB-KW"/>
</dbReference>
<feature type="short sequence motif" description="YXXL motif; contains endocytosis signal" evidence="32">
    <location>
        <begin position="704"/>
        <end position="707"/>
    </location>
</feature>
<evidence type="ECO:0000256" key="29">
    <source>
        <dbReference type="ARBA" id="ARBA00023280"/>
    </source>
</evidence>
<evidence type="ECO:0000256" key="19">
    <source>
        <dbReference type="ARBA" id="ARBA00022870"/>
    </source>
</evidence>
<evidence type="ECO:0000256" key="32">
    <source>
        <dbReference type="HAMAP-Rule" id="MF_04083"/>
    </source>
</evidence>
<evidence type="ECO:0000256" key="28">
    <source>
        <dbReference type="ARBA" id="ARBA00023180"/>
    </source>
</evidence>
<feature type="region of interest" description="Fusion peptide" evidence="32">
    <location>
        <begin position="504"/>
        <end position="524"/>
    </location>
</feature>
<keyword evidence="20 32" id="KW-0261">Viral envelope protein</keyword>
<comment type="domain">
    <text evidence="32">Some of the most genetically diverse regions of the viral genome are present in Env. They are called variable regions 1 through 5 (V1 through V5). Coreceptor usage of gp120 is determined mainly by the primary structure of the third variable region (V3) in the outer domain of gp120. The sequence of V3 determines which coreceptor, CCR5 and/or CXCR4 (corresponding to R5/macrophage, X4/T cell and R5X4/T cell and macrophage tropism), is used to trigger the fusion potential of the Env complex, and hence which cells the virus can infect. Binding to CCR5 involves a region adjacent in addition to V3.</text>
</comment>
<dbReference type="GO" id="GO:1903911">
    <property type="term" value="P:positive regulation of receptor clustering"/>
    <property type="evidence" value="ECO:0007669"/>
    <property type="project" value="UniProtKB-UniRule"/>
</dbReference>
<name>A0A5J5ZZW5_HV1</name>
<dbReference type="FunFam" id="1.10.287.210:FF:000001">
    <property type="entry name" value="Envelope glycoprotein gp160"/>
    <property type="match status" value="1"/>
</dbReference>
<dbReference type="InterPro" id="IPR000777">
    <property type="entry name" value="HIV1_Gp120"/>
</dbReference>
<dbReference type="Gene3D" id="1.10.287.210">
    <property type="match status" value="1"/>
</dbReference>
<comment type="miscellaneous">
    <text evidence="32">HIV-1 lineages are divided in three main groups, M (for Major), O (for Outlier), and N (for New, or Non-M, Non-O). The vast majority of strains found worldwide belong to the group M. Group O seems to be endemic to and largely confined to Cameroon and neighboring countries in West Central Africa, where these viruses represent a small minority of HIV-1 strains. The group N is represented by a limited number of isolates from Cameroonian persons. The group M is further subdivided in 9 clades or subtypes (A to D, F to H, J and K).</text>
</comment>
<keyword evidence="13 32" id="KW-0165">Cleavage on pair of basic residues</keyword>
<keyword evidence="26 32" id="KW-0564">Palmitate</keyword>
<dbReference type="GO" id="GO:0019062">
    <property type="term" value="P:virion attachment to host cell"/>
    <property type="evidence" value="ECO:0007669"/>
    <property type="project" value="UniProtKB-UniRule"/>
</dbReference>
<keyword evidence="19 32" id="KW-1043">Host membrane</keyword>
<keyword evidence="22 32" id="KW-1133">Transmembrane helix</keyword>
<comment type="function">
    <text evidence="32">Envelope glycoprotein gp160: Oligomerizes in the host endoplasmic reticulum into predominantly trimers. In a second time, gp160 transits in the host Golgi, where glycosylation is completed. The precursor is then proteolytically cleaved in the trans-Golgi and thereby activated by cellular furin or furin-like proteases to produce gp120 and gp41.</text>
</comment>
<evidence type="ECO:0000256" key="11">
    <source>
        <dbReference type="ARBA" id="ARBA00022581"/>
    </source>
</evidence>
<keyword evidence="15 32" id="KW-0053">Apoptosis</keyword>
<sequence length="848" mass="95492">MRAKGIKKNCQSLWGGGMMLLGMLMICSAADNLWVTVYYGVPVWKDTITTLFCASDAKAYETEAHNVWATHACVPTDPNPQEIVLENVTENFNMWENGMVEQMHEDIISLWDQSLRPCVKLTPLCVILNCTNANTTCGNSNSSNANNSISDCEMMKNCSFNITTSTKDKVQDYALFYNLDVISVDNNSSRYRLRSCNTSVITQACPKVSFEPIPIHYCTPAGFALLKCNDKMFSGTGPCKNVSTVQCTHGIRPAVSTQLLLNGSLAEEEIVIRSKNFTNNANTIIVQLNESVKIECVRPNNNTRKSIHIGPGKAFYATGAIIGNIRQAYCNLSKTDWTNTLNQIKIKLGQQFRNKAIVFNHSSGGDPEIVMHSFNCGGEFFYCNTTKLFNNDSTQLPNETNENIILPCRVKQIINMWQRVGKAMYAPPIRGQIRCSSNITGLLLTRDGGNENNNSNPEIFRPAGGDMRDNWRSELYKYKVVQIEPLGVAPTKAKRRVVQREKRAVGLGALFLGFLGAAGSTMGAASITLTVQARQLLSGIVQQQNNLLRAIEAQQHLLQLTVWGIKQLQARILAVERYLKDQQLLGIWGCSGKLICTTTVPWNASWSNKSMSEIWDNMTWMEWEKEIDNYTGLIYTLIEQAQNQQEKNEQELLELDKWASLWSWFSISNWLWYIRLFIIIVGGLVGLRIVFTVLSIINRAREGYSPLSFQTHLPAPRGPDRPEGIGEEGGERNRDRSGQLVTGFLPLIWSDLRSLFLFSYHLLRDLLLIVARTVGILGRRGWEALKYWWNLLKYWGQELKNSAISLLNATAIAVGEGTDRVLEIVQRGFRAFLHIPRRIRQGLERALI</sequence>
<dbReference type="GO" id="GO:0044175">
    <property type="term" value="C:host cell endosome membrane"/>
    <property type="evidence" value="ECO:0007669"/>
    <property type="project" value="UniProtKB-SubCell"/>
</dbReference>
<comment type="domain">
    <text evidence="32 33">The 17 amino acids long immunosuppressive region is present in many retroviral envelope proteins. Synthetic peptides derived from this relatively conserved sequence inhibit immune function in vitro and in vivo.</text>
</comment>
<keyword evidence="16 32" id="KW-0732">Signal</keyword>
<dbReference type="FunFam" id="2.170.40.20:FF:000003">
    <property type="entry name" value="Envelope glycoprotein gp160"/>
    <property type="match status" value="1"/>
</dbReference>
<dbReference type="Pfam" id="PF00516">
    <property type="entry name" value="GP120"/>
    <property type="match status" value="1"/>
</dbReference>
<comment type="domain">
    <text evidence="32">The YXXL motif is involved in determining the exact site of viral release at the surface of infected mononuclear cells and promotes endocytosis. YXXL and di-leucine endocytosis motifs interact directly or indirectly with the clathrin adapter complexes, opperate independently, and their activities are not additive.</text>
</comment>
<feature type="topological domain" description="Cytoplasmic" evidence="32">
    <location>
        <begin position="698"/>
        <end position="848"/>
    </location>
</feature>
<feature type="region of interest" description="Disordered" evidence="34">
    <location>
        <begin position="708"/>
        <end position="737"/>
    </location>
</feature>
<dbReference type="GO" id="GO:0052031">
    <property type="term" value="P:symbiont-mediated perturbation of host defense response"/>
    <property type="evidence" value="ECO:0007669"/>
    <property type="project" value="UniProtKB-UniRule"/>
</dbReference>
<evidence type="ECO:0000256" key="10">
    <source>
        <dbReference type="ARBA" id="ARBA00022570"/>
    </source>
</evidence>
<evidence type="ECO:0000256" key="18">
    <source>
        <dbReference type="ARBA" id="ARBA00022844"/>
    </source>
</evidence>
<dbReference type="Gene3D" id="1.20.5.490">
    <property type="entry name" value="Single helix bin"/>
    <property type="match status" value="1"/>
</dbReference>
<evidence type="ECO:0000256" key="2">
    <source>
        <dbReference type="ARBA" id="ARBA00004433"/>
    </source>
</evidence>
<evidence type="ECO:0000256" key="6">
    <source>
        <dbReference type="ARBA" id="ARBA00004650"/>
    </source>
</evidence>
<dbReference type="FunFam" id="2.170.40.20:FF:000004">
    <property type="entry name" value="Envelope glycoprotein gp160"/>
    <property type="match status" value="1"/>
</dbReference>
<evidence type="ECO:0000256" key="25">
    <source>
        <dbReference type="ARBA" id="ARBA00023136"/>
    </source>
</evidence>
<feature type="chain" id="PRO_5023974115" description="Transmembrane protein gp41" evidence="32">
    <location>
        <begin position="504"/>
        <end position="848"/>
    </location>
</feature>
<keyword evidence="7 32" id="KW-1168">Fusion of virus membrane with host membrane</keyword>
<keyword evidence="18 32" id="KW-0946">Virion</keyword>
<comment type="caution">
    <text evidence="32 33">Lacks conserved residue(s) required for the propagation of feature annotation.</text>
</comment>
<feature type="transmembrane region" description="Helical" evidence="33">
    <location>
        <begin position="504"/>
        <end position="527"/>
    </location>
</feature>
<evidence type="ECO:0000259" key="35">
    <source>
        <dbReference type="Pfam" id="PF00516"/>
    </source>
</evidence>
<dbReference type="GO" id="GO:0005198">
    <property type="term" value="F:structural molecule activity"/>
    <property type="evidence" value="ECO:0007669"/>
    <property type="project" value="UniProtKB-UniRule"/>
</dbReference>
<keyword evidence="9 32" id="KW-1032">Host cell membrane</keyword>
<dbReference type="InterPro" id="IPR037527">
    <property type="entry name" value="Gp160"/>
</dbReference>
<feature type="disulfide bond" evidence="32">
    <location>
        <begin position="53"/>
        <end position="73"/>
    </location>
</feature>
<gene>
    <name evidence="32 37" type="primary">env</name>
</gene>
<comment type="miscellaneous">
    <text evidence="32">Inhibitors targeting HIV-1 viral envelope proteins are used as antiretroviral drugs. Attachment of virions to the cell surface via non-specific interactions and CD4 binding can be blocked by inhibitors that include cyanovirin-N, cyclotriazadisulfonamide analogs, PRO 2000, TNX 355 and PRO 542. In addition, BMS 806 can block CD4-induced conformational changes. Env interactions with the coreceptor molecules can be targeted by CCR5 antagonists including SCH-D, maraviroc (UK 427857) and aplaviroc (GW 873140), and the CXCR4 antagonist AMD 070. Fusion of viral and cellular membranes can be inhibited by peptides such as enfuvirtide and tifuvirtide (T 1249). Resistance to inhibitors associated with mutations in Env are observed. Most of the time, single mutations confer only a modest reduction in drug susceptibility. Combination of several mutations is usually required to develop a high-level drug resistance.</text>
</comment>
<feature type="chain" id="PRO_5023974114" description="Envelope glycoprotein gp160" evidence="32">
    <location>
        <begin position="32"/>
        <end position="848"/>
    </location>
</feature>
<keyword evidence="10 32" id="KW-1165">Clathrin-mediated endocytosis of virus by host</keyword>
<keyword evidence="24 32" id="KW-0175">Coiled coil</keyword>